<feature type="region of interest" description="Disordered" evidence="1">
    <location>
        <begin position="94"/>
        <end position="125"/>
    </location>
</feature>
<feature type="compositionally biased region" description="Polar residues" evidence="1">
    <location>
        <begin position="116"/>
        <end position="125"/>
    </location>
</feature>
<reference evidence="2" key="1">
    <citation type="journal article" date="2020" name="Microb. Genom.">
        <title>Genetic diversity of clinical and environmental Mucorales isolates obtained from an investigation of mucormycosis cases among solid organ transplant recipients.</title>
        <authorList>
            <person name="Nguyen M.H."/>
            <person name="Kaul D."/>
            <person name="Muto C."/>
            <person name="Cheng S.J."/>
            <person name="Richter R.A."/>
            <person name="Bruno V.M."/>
            <person name="Liu G."/>
            <person name="Beyhan S."/>
            <person name="Sundermann A.J."/>
            <person name="Mounaud S."/>
            <person name="Pasculle A.W."/>
            <person name="Nierman W.C."/>
            <person name="Driscoll E."/>
            <person name="Cumbie R."/>
            <person name="Clancy C.J."/>
            <person name="Dupont C.L."/>
        </authorList>
    </citation>
    <scope>NUCLEOTIDE SEQUENCE</scope>
    <source>
        <strain evidence="2">GL11</strain>
    </source>
</reference>
<name>A0A9P7BPU0_RHIOR</name>
<evidence type="ECO:0000313" key="3">
    <source>
        <dbReference type="Proteomes" id="UP000716291"/>
    </source>
</evidence>
<accession>A0A9P7BPU0</accession>
<evidence type="ECO:0000256" key="1">
    <source>
        <dbReference type="SAM" id="MobiDB-lite"/>
    </source>
</evidence>
<sequence length="141" mass="16446">MWSLEMKYPWIGGRPSKEMHWASFEKHWGNPWRYFHWQMNHWFCWMAYVYFPRVHPLGHFGLSDPPAATFHAHSPSQDVISSLGQDQADRTRSLDLRVGPSITPQKSRDNLKDTNGRSSAQVNRSTSVNMLISRPSIFCIQ</sequence>
<feature type="compositionally biased region" description="Basic and acidic residues" evidence="1">
    <location>
        <begin position="106"/>
        <end position="115"/>
    </location>
</feature>
<comment type="caution">
    <text evidence="2">The sequence shown here is derived from an EMBL/GenBank/DDBJ whole genome shotgun (WGS) entry which is preliminary data.</text>
</comment>
<dbReference type="AlphaFoldDB" id="A0A9P7BPU0"/>
<keyword evidence="3" id="KW-1185">Reference proteome</keyword>
<protein>
    <submittedName>
        <fullName evidence="2">Uncharacterized protein</fullName>
    </submittedName>
</protein>
<dbReference type="EMBL" id="JAANQT010001452">
    <property type="protein sequence ID" value="KAG1305098.1"/>
    <property type="molecule type" value="Genomic_DNA"/>
</dbReference>
<gene>
    <name evidence="2" type="ORF">G6F64_008658</name>
</gene>
<organism evidence="2 3">
    <name type="scientific">Rhizopus oryzae</name>
    <name type="common">Mucormycosis agent</name>
    <name type="synonym">Rhizopus arrhizus var. delemar</name>
    <dbReference type="NCBI Taxonomy" id="64495"/>
    <lineage>
        <taxon>Eukaryota</taxon>
        <taxon>Fungi</taxon>
        <taxon>Fungi incertae sedis</taxon>
        <taxon>Mucoromycota</taxon>
        <taxon>Mucoromycotina</taxon>
        <taxon>Mucoromycetes</taxon>
        <taxon>Mucorales</taxon>
        <taxon>Mucorineae</taxon>
        <taxon>Rhizopodaceae</taxon>
        <taxon>Rhizopus</taxon>
    </lineage>
</organism>
<evidence type="ECO:0000313" key="2">
    <source>
        <dbReference type="EMBL" id="KAG1305098.1"/>
    </source>
</evidence>
<dbReference type="OrthoDB" id="10268529at2759"/>
<proteinExistence type="predicted"/>
<dbReference type="Proteomes" id="UP000716291">
    <property type="component" value="Unassembled WGS sequence"/>
</dbReference>